<dbReference type="EMBL" id="AWWV01005349">
    <property type="protein sequence ID" value="OMP05475.1"/>
    <property type="molecule type" value="Genomic_DNA"/>
</dbReference>
<protein>
    <submittedName>
        <fullName evidence="1">Uncharacterized protein</fullName>
    </submittedName>
</protein>
<dbReference type="Gramene" id="OMP05475">
    <property type="protein sequence ID" value="OMP05475"/>
    <property type="gene ID" value="CCACVL1_01883"/>
</dbReference>
<gene>
    <name evidence="1" type="ORF">CCACVL1_01883</name>
</gene>
<organism evidence="1 2">
    <name type="scientific">Corchorus capsularis</name>
    <name type="common">Jute</name>
    <dbReference type="NCBI Taxonomy" id="210143"/>
    <lineage>
        <taxon>Eukaryota</taxon>
        <taxon>Viridiplantae</taxon>
        <taxon>Streptophyta</taxon>
        <taxon>Embryophyta</taxon>
        <taxon>Tracheophyta</taxon>
        <taxon>Spermatophyta</taxon>
        <taxon>Magnoliopsida</taxon>
        <taxon>eudicotyledons</taxon>
        <taxon>Gunneridae</taxon>
        <taxon>Pentapetalae</taxon>
        <taxon>rosids</taxon>
        <taxon>malvids</taxon>
        <taxon>Malvales</taxon>
        <taxon>Malvaceae</taxon>
        <taxon>Grewioideae</taxon>
        <taxon>Apeibeae</taxon>
        <taxon>Corchorus</taxon>
    </lineage>
</organism>
<reference evidence="1 2" key="1">
    <citation type="submission" date="2013-09" db="EMBL/GenBank/DDBJ databases">
        <title>Corchorus capsularis genome sequencing.</title>
        <authorList>
            <person name="Alam M."/>
            <person name="Haque M.S."/>
            <person name="Islam M.S."/>
            <person name="Emdad E.M."/>
            <person name="Islam M.M."/>
            <person name="Ahmed B."/>
            <person name="Halim A."/>
            <person name="Hossen Q.M.M."/>
            <person name="Hossain M.Z."/>
            <person name="Ahmed R."/>
            <person name="Khan M.M."/>
            <person name="Islam R."/>
            <person name="Rashid M.M."/>
            <person name="Khan S.A."/>
            <person name="Rahman M.S."/>
            <person name="Alam M."/>
        </authorList>
    </citation>
    <scope>NUCLEOTIDE SEQUENCE [LARGE SCALE GENOMIC DNA]</scope>
    <source>
        <strain evidence="2">cv. CVL-1</strain>
        <tissue evidence="1">Whole seedling</tissue>
    </source>
</reference>
<keyword evidence="2" id="KW-1185">Reference proteome</keyword>
<accession>A0A1R3KEI0</accession>
<sequence length="45" mass="4773">MSTPSSNAILSNENPSKIVRLGLTEIGRQPITAVDKDPGVHQLST</sequence>
<evidence type="ECO:0000313" key="1">
    <source>
        <dbReference type="EMBL" id="OMP05475.1"/>
    </source>
</evidence>
<evidence type="ECO:0000313" key="2">
    <source>
        <dbReference type="Proteomes" id="UP000188268"/>
    </source>
</evidence>
<comment type="caution">
    <text evidence="1">The sequence shown here is derived from an EMBL/GenBank/DDBJ whole genome shotgun (WGS) entry which is preliminary data.</text>
</comment>
<dbReference type="AlphaFoldDB" id="A0A1R3KEI0"/>
<proteinExistence type="predicted"/>
<dbReference type="Proteomes" id="UP000188268">
    <property type="component" value="Unassembled WGS sequence"/>
</dbReference>
<name>A0A1R3KEI0_COCAP</name>